<dbReference type="InterPro" id="IPR018711">
    <property type="entry name" value="NAGPA"/>
</dbReference>
<evidence type="ECO:0000313" key="2">
    <source>
        <dbReference type="EMBL" id="RBO95381.1"/>
    </source>
</evidence>
<accession>A0A366DZ43</accession>
<comment type="caution">
    <text evidence="2">The sequence shown here is derived from an EMBL/GenBank/DDBJ whole genome shotgun (WGS) entry which is preliminary data.</text>
</comment>
<dbReference type="AlphaFoldDB" id="A0A366DZ43"/>
<evidence type="ECO:0000313" key="3">
    <source>
        <dbReference type="Proteomes" id="UP000252254"/>
    </source>
</evidence>
<gene>
    <name evidence="2" type="ORF">DES48_10892</name>
</gene>
<dbReference type="Proteomes" id="UP000252254">
    <property type="component" value="Unassembled WGS sequence"/>
</dbReference>
<protein>
    <submittedName>
        <fullName evidence="2">Uncharacterized protein DUF2233</fullName>
    </submittedName>
</protein>
<dbReference type="EMBL" id="QNRI01000008">
    <property type="protein sequence ID" value="RBO95381.1"/>
    <property type="molecule type" value="Genomic_DNA"/>
</dbReference>
<sequence>MAINASYFGSGATLSGKKIHDGVIISDTATSFYTLGIKPGNTFAIYNSSYSAQDILNDGCINSFAGFIPLVENGSSVRQSVKDLYSAGSEKHSRQVIAQYSNKDILILTVDGR</sequence>
<dbReference type="STRING" id="200904.GCA_900168775_02865"/>
<reference evidence="2 3" key="1">
    <citation type="submission" date="2018-06" db="EMBL/GenBank/DDBJ databases">
        <title>Genomic Encyclopedia of Type Strains, Phase IV (KMG-IV): sequencing the most valuable type-strain genomes for metagenomic binning, comparative biology and taxonomic classification.</title>
        <authorList>
            <person name="Goeker M."/>
        </authorList>
    </citation>
    <scope>NUCLEOTIDE SEQUENCE [LARGE SCALE GENOMIC DNA]</scope>
    <source>
        <strain evidence="2 3">DSM 15140</strain>
    </source>
</reference>
<evidence type="ECO:0000259" key="1">
    <source>
        <dbReference type="Pfam" id="PF09992"/>
    </source>
</evidence>
<organism evidence="2 3">
    <name type="scientific">Paraliobacillus ryukyuensis</name>
    <dbReference type="NCBI Taxonomy" id="200904"/>
    <lineage>
        <taxon>Bacteria</taxon>
        <taxon>Bacillati</taxon>
        <taxon>Bacillota</taxon>
        <taxon>Bacilli</taxon>
        <taxon>Bacillales</taxon>
        <taxon>Bacillaceae</taxon>
        <taxon>Paraliobacillus</taxon>
    </lineage>
</organism>
<keyword evidence="3" id="KW-1185">Reference proteome</keyword>
<name>A0A366DZ43_9BACI</name>
<proteinExistence type="predicted"/>
<dbReference type="Pfam" id="PF09992">
    <property type="entry name" value="NAGPA"/>
    <property type="match status" value="1"/>
</dbReference>
<feature type="domain" description="Phosphodiester glycosidase" evidence="1">
    <location>
        <begin position="2"/>
        <end position="113"/>
    </location>
</feature>